<evidence type="ECO:0000313" key="3">
    <source>
        <dbReference type="Proteomes" id="UP000735302"/>
    </source>
</evidence>
<dbReference type="EMBL" id="BLXT01001417">
    <property type="protein sequence ID" value="GFN85532.1"/>
    <property type="molecule type" value="Genomic_DNA"/>
</dbReference>
<name>A0AAV3YSJ1_9GAST</name>
<organism evidence="2 3">
    <name type="scientific">Plakobranchus ocellatus</name>
    <dbReference type="NCBI Taxonomy" id="259542"/>
    <lineage>
        <taxon>Eukaryota</taxon>
        <taxon>Metazoa</taxon>
        <taxon>Spiralia</taxon>
        <taxon>Lophotrochozoa</taxon>
        <taxon>Mollusca</taxon>
        <taxon>Gastropoda</taxon>
        <taxon>Heterobranchia</taxon>
        <taxon>Euthyneura</taxon>
        <taxon>Panpulmonata</taxon>
        <taxon>Sacoglossa</taxon>
        <taxon>Placobranchoidea</taxon>
        <taxon>Plakobranchidae</taxon>
        <taxon>Plakobranchus</taxon>
    </lineage>
</organism>
<keyword evidence="3" id="KW-1185">Reference proteome</keyword>
<accession>A0AAV3YSJ1</accession>
<evidence type="ECO:0000256" key="1">
    <source>
        <dbReference type="SAM" id="MobiDB-lite"/>
    </source>
</evidence>
<evidence type="ECO:0000313" key="2">
    <source>
        <dbReference type="EMBL" id="GFN85532.1"/>
    </source>
</evidence>
<feature type="region of interest" description="Disordered" evidence="1">
    <location>
        <begin position="1"/>
        <end position="62"/>
    </location>
</feature>
<dbReference type="Proteomes" id="UP000735302">
    <property type="component" value="Unassembled WGS sequence"/>
</dbReference>
<proteinExistence type="predicted"/>
<gene>
    <name evidence="2" type="ORF">PoB_001203800</name>
</gene>
<comment type="caution">
    <text evidence="2">The sequence shown here is derived from an EMBL/GenBank/DDBJ whole genome shotgun (WGS) entry which is preliminary data.</text>
</comment>
<dbReference type="AlphaFoldDB" id="A0AAV3YSJ1"/>
<feature type="compositionally biased region" description="Polar residues" evidence="1">
    <location>
        <begin position="7"/>
        <end position="20"/>
    </location>
</feature>
<sequence>MPFISRGENSSHVRAASPQQGDLRLSGPPSGQGVGGGARTRDRMVPADLRADSPATVPPTPPTLIEQIEKARGLTAIAWN</sequence>
<reference evidence="2 3" key="1">
    <citation type="journal article" date="2021" name="Elife">
        <title>Chloroplast acquisition without the gene transfer in kleptoplastic sea slugs, Plakobranchus ocellatus.</title>
        <authorList>
            <person name="Maeda T."/>
            <person name="Takahashi S."/>
            <person name="Yoshida T."/>
            <person name="Shimamura S."/>
            <person name="Takaki Y."/>
            <person name="Nagai Y."/>
            <person name="Toyoda A."/>
            <person name="Suzuki Y."/>
            <person name="Arimoto A."/>
            <person name="Ishii H."/>
            <person name="Satoh N."/>
            <person name="Nishiyama T."/>
            <person name="Hasebe M."/>
            <person name="Maruyama T."/>
            <person name="Minagawa J."/>
            <person name="Obokata J."/>
            <person name="Shigenobu S."/>
        </authorList>
    </citation>
    <scope>NUCLEOTIDE SEQUENCE [LARGE SCALE GENOMIC DNA]</scope>
</reference>
<protein>
    <submittedName>
        <fullName evidence="2">Uncharacterized protein</fullName>
    </submittedName>
</protein>
<feature type="compositionally biased region" description="Basic and acidic residues" evidence="1">
    <location>
        <begin position="39"/>
        <end position="51"/>
    </location>
</feature>